<sequence>MKFSFFLLFFSSALFAQIDYPKNYFCPPLDIPMQLSGNFGELRPNHFHAGFDMKTMQREGLSVYAVADGYVSRIKISTFGNGKTIYIDHPNGFTSVYGHLQKATDSIQSFIKKTHYKEQFFEIEMYFKPNEMPVKKGRLIGVSGNTGASEGPHLHFEIRDTKTEKIINPMFFGFDALMKDTKKPIVSNLYAYPLDSKTTVNYAQRPISINLSLQKDGSYLADKVIANGKIGFGIVAFDYDDVSFNKNGAFDVNLSCNGKSIFGYQFNTYSFDEMRYVNALIDYSFYKKTQQRVQKLFMSPPYNLSIIKTDEMNGVITVLPNLTSVCRLEVSDFYANKTTIVIPVQYDALSIIIEKESIVSNYVVKASKDCFFEKDKISVFFAAGTFYSDFNLNFDVKNNVLTVHDDTVPAHTNFTISIENDSYPADQKDKVFIGRIEGGKISYNTTRQKNNVYETKVKTLGQYKLVLDTIAPVIAIAKSIEGKRLDNQKLLQVSISDSLSGIKSYNGYLNGKWILMEYDNKTKLLTHDFNDAIVAEGDNELKVVVVDNVGNSSIFETHFQRNQKK</sequence>
<evidence type="ECO:0000313" key="3">
    <source>
        <dbReference type="EMBL" id="PWA06367.1"/>
    </source>
</evidence>
<dbReference type="SUPFAM" id="SSF51261">
    <property type="entry name" value="Duplicated hybrid motif"/>
    <property type="match status" value="1"/>
</dbReference>
<feature type="domain" description="M23ase beta-sheet core" evidence="2">
    <location>
        <begin position="131"/>
        <end position="162"/>
    </location>
</feature>
<keyword evidence="4" id="KW-1185">Reference proteome</keyword>
<keyword evidence="1" id="KW-0732">Signal</keyword>
<dbReference type="GO" id="GO:0004222">
    <property type="term" value="F:metalloendopeptidase activity"/>
    <property type="evidence" value="ECO:0007669"/>
    <property type="project" value="TreeGrafter"/>
</dbReference>
<dbReference type="InterPro" id="IPR016047">
    <property type="entry name" value="M23ase_b-sheet_dom"/>
</dbReference>
<dbReference type="CDD" id="cd12797">
    <property type="entry name" value="M23_peptidase"/>
    <property type="match status" value="1"/>
</dbReference>
<feature type="domain" description="M23ase beta-sheet core" evidence="2">
    <location>
        <begin position="47"/>
        <end position="111"/>
    </location>
</feature>
<evidence type="ECO:0000259" key="2">
    <source>
        <dbReference type="Pfam" id="PF01551"/>
    </source>
</evidence>
<dbReference type="AlphaFoldDB" id="A0A2U1JMH6"/>
<gene>
    <name evidence="3" type="ORF">DB891_15800</name>
</gene>
<name>A0A2U1JMH6_9FLAO</name>
<dbReference type="OrthoDB" id="9810477at2"/>
<dbReference type="Pfam" id="PF01551">
    <property type="entry name" value="Peptidase_M23"/>
    <property type="match status" value="2"/>
</dbReference>
<evidence type="ECO:0000256" key="1">
    <source>
        <dbReference type="SAM" id="SignalP"/>
    </source>
</evidence>
<comment type="caution">
    <text evidence="3">The sequence shown here is derived from an EMBL/GenBank/DDBJ whole genome shotgun (WGS) entry which is preliminary data.</text>
</comment>
<dbReference type="Gene3D" id="2.70.70.10">
    <property type="entry name" value="Glucose Permease (Domain IIA)"/>
    <property type="match status" value="1"/>
</dbReference>
<dbReference type="Proteomes" id="UP000245618">
    <property type="component" value="Unassembled WGS sequence"/>
</dbReference>
<proteinExistence type="predicted"/>
<accession>A0A2U1JMH6</accession>
<protein>
    <submittedName>
        <fullName evidence="3">M23 family peptidase</fullName>
    </submittedName>
</protein>
<reference evidence="3 4" key="1">
    <citation type="submission" date="2018-04" db="EMBL/GenBank/DDBJ databases">
        <title>Flavobacterium sp. nov., isolated from glacier ice.</title>
        <authorList>
            <person name="Liu Q."/>
            <person name="Xin Y.-H."/>
        </authorList>
    </citation>
    <scope>NUCLEOTIDE SEQUENCE [LARGE SCALE GENOMIC DNA]</scope>
    <source>
        <strain evidence="3 4">LB2P30</strain>
    </source>
</reference>
<dbReference type="InterPro" id="IPR050570">
    <property type="entry name" value="Cell_wall_metabolism_enzyme"/>
</dbReference>
<organism evidence="3 4">
    <name type="scientific">Flavobacterium laiguense</name>
    <dbReference type="NCBI Taxonomy" id="2169409"/>
    <lineage>
        <taxon>Bacteria</taxon>
        <taxon>Pseudomonadati</taxon>
        <taxon>Bacteroidota</taxon>
        <taxon>Flavobacteriia</taxon>
        <taxon>Flavobacteriales</taxon>
        <taxon>Flavobacteriaceae</taxon>
        <taxon>Flavobacterium</taxon>
    </lineage>
</organism>
<feature type="chain" id="PRO_5015494290" evidence="1">
    <location>
        <begin position="17"/>
        <end position="565"/>
    </location>
</feature>
<dbReference type="PANTHER" id="PTHR21666:SF285">
    <property type="entry name" value="M23 FAMILY METALLOPEPTIDASE"/>
    <property type="match status" value="1"/>
</dbReference>
<dbReference type="InterPro" id="IPR011055">
    <property type="entry name" value="Dup_hybrid_motif"/>
</dbReference>
<feature type="signal peptide" evidence="1">
    <location>
        <begin position="1"/>
        <end position="16"/>
    </location>
</feature>
<dbReference type="PANTHER" id="PTHR21666">
    <property type="entry name" value="PEPTIDASE-RELATED"/>
    <property type="match status" value="1"/>
</dbReference>
<dbReference type="RefSeq" id="WP_116764549.1">
    <property type="nucleotide sequence ID" value="NZ_QCZH01000026.1"/>
</dbReference>
<dbReference type="EMBL" id="QCZH01000026">
    <property type="protein sequence ID" value="PWA06367.1"/>
    <property type="molecule type" value="Genomic_DNA"/>
</dbReference>
<evidence type="ECO:0000313" key="4">
    <source>
        <dbReference type="Proteomes" id="UP000245618"/>
    </source>
</evidence>